<dbReference type="PANTHER" id="PTHR18945">
    <property type="entry name" value="NEUROTRANSMITTER GATED ION CHANNEL"/>
    <property type="match status" value="1"/>
</dbReference>
<dbReference type="Gene3D" id="2.70.170.10">
    <property type="entry name" value="Neurotransmitter-gated ion-channel ligand-binding domain"/>
    <property type="match status" value="1"/>
</dbReference>
<dbReference type="SUPFAM" id="SSF63712">
    <property type="entry name" value="Nicotinic receptor ligand binding domain-like"/>
    <property type="match status" value="1"/>
</dbReference>
<proteinExistence type="predicted"/>
<dbReference type="InterPro" id="IPR036734">
    <property type="entry name" value="Neur_chan_lig-bd_sf"/>
</dbReference>
<dbReference type="SUPFAM" id="SSF90112">
    <property type="entry name" value="Neurotransmitter-gated ion-channel transmembrane pore"/>
    <property type="match status" value="1"/>
</dbReference>
<reference evidence="7" key="1">
    <citation type="submission" date="2023-06" db="EMBL/GenBank/DDBJ databases">
        <authorList>
            <person name="Delattre M."/>
        </authorList>
    </citation>
    <scope>NUCLEOTIDE SEQUENCE</scope>
    <source>
        <strain evidence="7">AF72</strain>
    </source>
</reference>
<dbReference type="EMBL" id="CATQJA010002664">
    <property type="protein sequence ID" value="CAJ0582711.1"/>
    <property type="molecule type" value="Genomic_DNA"/>
</dbReference>
<dbReference type="GO" id="GO:0016020">
    <property type="term" value="C:membrane"/>
    <property type="evidence" value="ECO:0007669"/>
    <property type="project" value="UniProtKB-SubCell"/>
</dbReference>
<keyword evidence="2 5" id="KW-0812">Transmembrane</keyword>
<gene>
    <name evidence="7" type="ORF">MSPICULIGERA_LOCUS20841</name>
</gene>
<dbReference type="InterPro" id="IPR006201">
    <property type="entry name" value="Neur_channel"/>
</dbReference>
<dbReference type="PROSITE" id="PS00236">
    <property type="entry name" value="NEUROTR_ION_CHANNEL"/>
    <property type="match status" value="1"/>
</dbReference>
<protein>
    <recommendedName>
        <fullName evidence="6">Neurotransmitter-gated ion-channel ligand-binding domain-containing protein</fullName>
    </recommendedName>
</protein>
<accession>A0AA36GEW1</accession>
<keyword evidence="8" id="KW-1185">Reference proteome</keyword>
<evidence type="ECO:0000256" key="3">
    <source>
        <dbReference type="ARBA" id="ARBA00022989"/>
    </source>
</evidence>
<comment type="subcellular location">
    <subcellularLocation>
        <location evidence="1">Membrane</location>
        <topology evidence="1">Multi-pass membrane protein</topology>
    </subcellularLocation>
</comment>
<dbReference type="InterPro" id="IPR018000">
    <property type="entry name" value="Neurotransmitter_ion_chnl_CS"/>
</dbReference>
<dbReference type="Pfam" id="PF02931">
    <property type="entry name" value="Neur_chan_LBD"/>
    <property type="match status" value="1"/>
</dbReference>
<dbReference type="InterPro" id="IPR038050">
    <property type="entry name" value="Neuro_actylchol_rec"/>
</dbReference>
<dbReference type="AlphaFoldDB" id="A0AA36GEW1"/>
<evidence type="ECO:0000256" key="1">
    <source>
        <dbReference type="ARBA" id="ARBA00004141"/>
    </source>
</evidence>
<organism evidence="7 8">
    <name type="scientific">Mesorhabditis spiculigera</name>
    <dbReference type="NCBI Taxonomy" id="96644"/>
    <lineage>
        <taxon>Eukaryota</taxon>
        <taxon>Metazoa</taxon>
        <taxon>Ecdysozoa</taxon>
        <taxon>Nematoda</taxon>
        <taxon>Chromadorea</taxon>
        <taxon>Rhabditida</taxon>
        <taxon>Rhabditina</taxon>
        <taxon>Rhabditomorpha</taxon>
        <taxon>Rhabditoidea</taxon>
        <taxon>Rhabditidae</taxon>
        <taxon>Mesorhabditinae</taxon>
        <taxon>Mesorhabditis</taxon>
    </lineage>
</organism>
<keyword evidence="3 5" id="KW-1133">Transmembrane helix</keyword>
<keyword evidence="4 5" id="KW-0472">Membrane</keyword>
<evidence type="ECO:0000256" key="4">
    <source>
        <dbReference type="ARBA" id="ARBA00023136"/>
    </source>
</evidence>
<evidence type="ECO:0000313" key="7">
    <source>
        <dbReference type="EMBL" id="CAJ0582711.1"/>
    </source>
</evidence>
<dbReference type="Gene3D" id="1.20.58.390">
    <property type="entry name" value="Neurotransmitter-gated ion-channel transmembrane domain"/>
    <property type="match status" value="1"/>
</dbReference>
<dbReference type="GO" id="GO:0004888">
    <property type="term" value="F:transmembrane signaling receptor activity"/>
    <property type="evidence" value="ECO:0007669"/>
    <property type="project" value="InterPro"/>
</dbReference>
<feature type="domain" description="Neurotransmitter-gated ion-channel ligand-binding" evidence="6">
    <location>
        <begin position="80"/>
        <end position="202"/>
    </location>
</feature>
<comment type="caution">
    <text evidence="7">The sequence shown here is derived from an EMBL/GenBank/DDBJ whole genome shotgun (WGS) entry which is preliminary data.</text>
</comment>
<dbReference type="Proteomes" id="UP001177023">
    <property type="component" value="Unassembled WGS sequence"/>
</dbReference>
<dbReference type="InterPro" id="IPR036719">
    <property type="entry name" value="Neuro-gated_channel_TM_sf"/>
</dbReference>
<dbReference type="GO" id="GO:0005230">
    <property type="term" value="F:extracellular ligand-gated monoatomic ion channel activity"/>
    <property type="evidence" value="ECO:0007669"/>
    <property type="project" value="InterPro"/>
</dbReference>
<evidence type="ECO:0000256" key="5">
    <source>
        <dbReference type="SAM" id="Phobius"/>
    </source>
</evidence>
<evidence type="ECO:0000256" key="2">
    <source>
        <dbReference type="ARBA" id="ARBA00022692"/>
    </source>
</evidence>
<evidence type="ECO:0000313" key="8">
    <source>
        <dbReference type="Proteomes" id="UP001177023"/>
    </source>
</evidence>
<sequence length="232" mass="26524">MFWTPNTKDEQLTKLSIGLTSMMSMTIFVQMVSEQIPRTSTFPLLGIFVIVCVAIISFACVVLIMFSARPREKERKVEHWVQADFNGIERFWLAYDQVWIPENSILECSSVSEAWPDYRRPVRVQSSGRVFLDTQQIVTIACPMDLGTFPFDSQLCPINFGLPSYMVNQVSMTGELFDFDYKSTSGMGEWSVTNITMIQYQIPSEISPMDVVSACVVRTFPMNIYSYASRFI</sequence>
<feature type="non-terminal residue" evidence="7">
    <location>
        <position position="232"/>
    </location>
</feature>
<name>A0AA36GEW1_9BILA</name>
<dbReference type="InterPro" id="IPR006202">
    <property type="entry name" value="Neur_chan_lig-bd"/>
</dbReference>
<feature type="transmembrane region" description="Helical" evidence="5">
    <location>
        <begin position="12"/>
        <end position="32"/>
    </location>
</feature>
<feature type="transmembrane region" description="Helical" evidence="5">
    <location>
        <begin position="44"/>
        <end position="66"/>
    </location>
</feature>
<evidence type="ECO:0000259" key="6">
    <source>
        <dbReference type="Pfam" id="PF02931"/>
    </source>
</evidence>